<dbReference type="InterPro" id="IPR002591">
    <property type="entry name" value="Phosphodiest/P_Trfase"/>
</dbReference>
<dbReference type="PIRSF" id="PIRSF031924">
    <property type="entry name" value="Pi-irrepressible_AP"/>
    <property type="match status" value="1"/>
</dbReference>
<dbReference type="EMBL" id="JACOOK010000005">
    <property type="protein sequence ID" value="MBC5617237.1"/>
    <property type="molecule type" value="Genomic_DNA"/>
</dbReference>
<organism evidence="2 3">
    <name type="scientific">Alistipes hominis</name>
    <dbReference type="NCBI Taxonomy" id="2763015"/>
    <lineage>
        <taxon>Bacteria</taxon>
        <taxon>Pseudomonadati</taxon>
        <taxon>Bacteroidota</taxon>
        <taxon>Bacteroidia</taxon>
        <taxon>Bacteroidales</taxon>
        <taxon>Rikenellaceae</taxon>
        <taxon>Alistipes</taxon>
    </lineage>
</organism>
<evidence type="ECO:0000313" key="3">
    <source>
        <dbReference type="Proteomes" id="UP000636891"/>
    </source>
</evidence>
<dbReference type="SUPFAM" id="SSF53649">
    <property type="entry name" value="Alkaline phosphatase-like"/>
    <property type="match status" value="1"/>
</dbReference>
<dbReference type="Gene3D" id="3.40.720.10">
    <property type="entry name" value="Alkaline Phosphatase, subunit A"/>
    <property type="match status" value="1"/>
</dbReference>
<sequence>MKLNRFFIPACLILLVHTGAAAQSVGKPKLVINIVISQMRYEYLERFRDNFSENGFRTYLDSGVNFTNARCNYMQTNTVAGLATLSTGTNPAGHGVASESWYNYTTNDSINLIADDKVKGLDCEEGENRFSPLNLTAATLGDRLHESDPKSKVVAVAEDPYSAVISGGSTGSAFWLDPGKGQWVSSSYYFENLPFWVKKYNEKRFASSLLDREWVPDKSFAAYKNTDTTVLNFSARPSGFKNFFRSILKIFKKEPEKYDLASLLYTPFGNMLVTDFAREAIILEELGKDDHTDLLTVCYDSPRLICEYFGPQSIEVEDMYYKLDREIGELTGFVQAQFKPGEVVLVLTSDHGSSNTYREQSRIPGGQFNVDQFKLIMNGFLSAQYEPGNWILGYSSRQLYLNREMIYKYGFNLAEVQARAAAFALQFRGVSGALTSTDLQSGAFGRGYGEKIQNSFYPKRSGDVVINLMPGWIEQREHAVSLSGSLYEYDTHIPLLFLGSGVPAAAVERDVELSDVAPTLARIMQIPLPDAVTGKVLEEVVK</sequence>
<keyword evidence="3" id="KW-1185">Reference proteome</keyword>
<name>A0ABR7CNI2_9BACT</name>
<feature type="signal peptide" evidence="1">
    <location>
        <begin position="1"/>
        <end position="22"/>
    </location>
</feature>
<reference evidence="2 3" key="1">
    <citation type="submission" date="2020-08" db="EMBL/GenBank/DDBJ databases">
        <title>Genome public.</title>
        <authorList>
            <person name="Liu C."/>
            <person name="Sun Q."/>
        </authorList>
    </citation>
    <scope>NUCLEOTIDE SEQUENCE [LARGE SCALE GENOMIC DNA]</scope>
    <source>
        <strain evidence="2 3">New-7</strain>
    </source>
</reference>
<accession>A0ABR7CNI2</accession>
<dbReference type="Pfam" id="PF01663">
    <property type="entry name" value="Phosphodiest"/>
    <property type="match status" value="1"/>
</dbReference>
<dbReference type="InterPro" id="IPR026263">
    <property type="entry name" value="Alkaline_phosphatase_prok"/>
</dbReference>
<dbReference type="CDD" id="cd16016">
    <property type="entry name" value="AP-SPAP"/>
    <property type="match status" value="1"/>
</dbReference>
<proteinExistence type="predicted"/>
<keyword evidence="1" id="KW-0732">Signal</keyword>
<gene>
    <name evidence="2" type="ORF">H8S08_09455</name>
</gene>
<dbReference type="RefSeq" id="WP_101573192.1">
    <property type="nucleotide sequence ID" value="NZ_JACOOK010000005.1"/>
</dbReference>
<comment type="caution">
    <text evidence="2">The sequence shown here is derived from an EMBL/GenBank/DDBJ whole genome shotgun (WGS) entry which is preliminary data.</text>
</comment>
<feature type="chain" id="PRO_5047405630" evidence="1">
    <location>
        <begin position="23"/>
        <end position="542"/>
    </location>
</feature>
<dbReference type="InterPro" id="IPR017850">
    <property type="entry name" value="Alkaline_phosphatase_core_sf"/>
</dbReference>
<dbReference type="Gene3D" id="3.30.1360.150">
    <property type="match status" value="1"/>
</dbReference>
<evidence type="ECO:0000313" key="2">
    <source>
        <dbReference type="EMBL" id="MBC5617237.1"/>
    </source>
</evidence>
<evidence type="ECO:0000256" key="1">
    <source>
        <dbReference type="SAM" id="SignalP"/>
    </source>
</evidence>
<dbReference type="Proteomes" id="UP000636891">
    <property type="component" value="Unassembled WGS sequence"/>
</dbReference>
<protein>
    <submittedName>
        <fullName evidence="2">Alkaline phosphatase family protein</fullName>
    </submittedName>
</protein>